<dbReference type="InterPro" id="IPR047057">
    <property type="entry name" value="MerR_fam"/>
</dbReference>
<dbReference type="PROSITE" id="PS00552">
    <property type="entry name" value="HTH_MERR_1"/>
    <property type="match status" value="1"/>
</dbReference>
<dbReference type="SMART" id="SM00422">
    <property type="entry name" value="HTH_MERR"/>
    <property type="match status" value="1"/>
</dbReference>
<keyword evidence="3 6" id="KW-0238">DNA-binding</keyword>
<dbReference type="Proteomes" id="UP000578077">
    <property type="component" value="Unassembled WGS sequence"/>
</dbReference>
<evidence type="ECO:0000256" key="1">
    <source>
        <dbReference type="ARBA" id="ARBA00022491"/>
    </source>
</evidence>
<keyword evidence="4" id="KW-0804">Transcription</keyword>
<dbReference type="EMBL" id="JACHLY010000001">
    <property type="protein sequence ID" value="MBB5999890.1"/>
    <property type="molecule type" value="Genomic_DNA"/>
</dbReference>
<dbReference type="PANTHER" id="PTHR30204">
    <property type="entry name" value="REDOX-CYCLING DRUG-SENSING TRANSCRIPTIONAL ACTIVATOR SOXR"/>
    <property type="match status" value="1"/>
</dbReference>
<dbReference type="PRINTS" id="PR00040">
    <property type="entry name" value="HTHMERR"/>
</dbReference>
<dbReference type="AlphaFoldDB" id="A0A841EHN9"/>
<sequence length="131" mass="14792">MPQVTMQIGELATHIGVSTRSLRYYEQRGLLSPPRNGNGYRVYDRVSVTRAGNIKALFDVGLTYEDVRHYIENGCLDRPLTESPPCHAELDTVRERLEGLDERITLLQRLRDRLASHGTAIERRIAAEGSA</sequence>
<evidence type="ECO:0000313" key="6">
    <source>
        <dbReference type="EMBL" id="MBB5999890.1"/>
    </source>
</evidence>
<keyword evidence="1" id="KW-0678">Repressor</keyword>
<comment type="caution">
    <text evidence="6">The sequence shown here is derived from an EMBL/GenBank/DDBJ whole genome shotgun (WGS) entry which is preliminary data.</text>
</comment>
<name>A0A841EHN9_9ACTN</name>
<accession>A0A841EHN9</accession>
<protein>
    <submittedName>
        <fullName evidence="6">DNA-binding transcriptional MerR regulator</fullName>
    </submittedName>
</protein>
<dbReference type="PANTHER" id="PTHR30204:SF69">
    <property type="entry name" value="MERR-FAMILY TRANSCRIPTIONAL REGULATOR"/>
    <property type="match status" value="1"/>
</dbReference>
<dbReference type="Pfam" id="PF13411">
    <property type="entry name" value="MerR_1"/>
    <property type="match status" value="1"/>
</dbReference>
<keyword evidence="2" id="KW-0805">Transcription regulation</keyword>
<evidence type="ECO:0000313" key="7">
    <source>
        <dbReference type="Proteomes" id="UP000578077"/>
    </source>
</evidence>
<evidence type="ECO:0000256" key="4">
    <source>
        <dbReference type="ARBA" id="ARBA00023163"/>
    </source>
</evidence>
<dbReference type="Gene3D" id="1.10.1660.10">
    <property type="match status" value="1"/>
</dbReference>
<gene>
    <name evidence="6" type="ORF">HNR25_003641</name>
</gene>
<proteinExistence type="predicted"/>
<keyword evidence="7" id="KW-1185">Reference proteome</keyword>
<reference evidence="6 7" key="1">
    <citation type="submission" date="2020-08" db="EMBL/GenBank/DDBJ databases">
        <title>Sequencing the genomes of 1000 actinobacteria strains.</title>
        <authorList>
            <person name="Klenk H.-P."/>
        </authorList>
    </citation>
    <scope>NUCLEOTIDE SEQUENCE [LARGE SCALE GENOMIC DNA]</scope>
    <source>
        <strain evidence="6 7">DSM 44593</strain>
    </source>
</reference>
<dbReference type="InterPro" id="IPR000551">
    <property type="entry name" value="MerR-type_HTH_dom"/>
</dbReference>
<dbReference type="GO" id="GO:0003700">
    <property type="term" value="F:DNA-binding transcription factor activity"/>
    <property type="evidence" value="ECO:0007669"/>
    <property type="project" value="InterPro"/>
</dbReference>
<evidence type="ECO:0000259" key="5">
    <source>
        <dbReference type="PROSITE" id="PS50937"/>
    </source>
</evidence>
<dbReference type="RefSeq" id="WP_246463730.1">
    <property type="nucleotide sequence ID" value="NZ_BAABKT010000001.1"/>
</dbReference>
<feature type="domain" description="HTH merR-type" evidence="5">
    <location>
        <begin position="5"/>
        <end position="73"/>
    </location>
</feature>
<evidence type="ECO:0000256" key="3">
    <source>
        <dbReference type="ARBA" id="ARBA00023125"/>
    </source>
</evidence>
<dbReference type="SUPFAM" id="SSF46955">
    <property type="entry name" value="Putative DNA-binding domain"/>
    <property type="match status" value="1"/>
</dbReference>
<dbReference type="GO" id="GO:0003677">
    <property type="term" value="F:DNA binding"/>
    <property type="evidence" value="ECO:0007669"/>
    <property type="project" value="UniProtKB-KW"/>
</dbReference>
<organism evidence="6 7">
    <name type="scientific">Streptomonospora salina</name>
    <dbReference type="NCBI Taxonomy" id="104205"/>
    <lineage>
        <taxon>Bacteria</taxon>
        <taxon>Bacillati</taxon>
        <taxon>Actinomycetota</taxon>
        <taxon>Actinomycetes</taxon>
        <taxon>Streptosporangiales</taxon>
        <taxon>Nocardiopsidaceae</taxon>
        <taxon>Streptomonospora</taxon>
    </lineage>
</organism>
<dbReference type="InterPro" id="IPR009061">
    <property type="entry name" value="DNA-bd_dom_put_sf"/>
</dbReference>
<dbReference type="PROSITE" id="PS50937">
    <property type="entry name" value="HTH_MERR_2"/>
    <property type="match status" value="1"/>
</dbReference>
<evidence type="ECO:0000256" key="2">
    <source>
        <dbReference type="ARBA" id="ARBA00023015"/>
    </source>
</evidence>